<dbReference type="InterPro" id="IPR051679">
    <property type="entry name" value="DASS-Related_Transporters"/>
</dbReference>
<keyword evidence="4" id="KW-0677">Repeat</keyword>
<dbReference type="SUPFAM" id="SSF116726">
    <property type="entry name" value="TrkA C-terminal domain-like"/>
    <property type="match status" value="2"/>
</dbReference>
<dbReference type="GO" id="GO:0005886">
    <property type="term" value="C:plasma membrane"/>
    <property type="evidence" value="ECO:0007669"/>
    <property type="project" value="TreeGrafter"/>
</dbReference>
<dbReference type="PANTHER" id="PTHR43652">
    <property type="entry name" value="BASIC AMINO ACID ANTIPORTER YFCC-RELATED"/>
    <property type="match status" value="1"/>
</dbReference>
<feature type="transmembrane region" description="Helical" evidence="7">
    <location>
        <begin position="135"/>
        <end position="155"/>
    </location>
</feature>
<sequence length="607" mass="63316">MSVELLSVLVLLAIAIVLFVIGRPRVDAIALAMIVALPLTGVITVPEALAGFSDPNIVLIAALFVLGEGLVRTGVAQRVGDWLISRGGEGERRIVVLLMSVVALMGSVMSSTAVVAIFIPIVLRVSQQTGIPKSRLLMPTSVAALVSGMLTLVATTPNLIVNSELVREGAAGFRFFSFTPIGLPLLALAIGYMLLVRRAPGDAGGAPTPARPTLYDWIERYRLHGRAFRLRVEPSSPLANTPLGDVQLDGASGARVIAIERRVRFGVAVLSALPATELHAGDVLLVDVAVAGLDLEPLCERCALTSLPMGGAYFIEHAGEVGMAETLVPPDSGLVGAGVRGSALLAAHGLTIVGLRRGRNTHDYGLENERLKVGDTLLVVGPWRALRALQSDGPDLITLAMPAEGESVAPSPRRGPYAVGSMLVVVVLMLFGVVPNVQAAFAGCLLMGLFRCIDLDSAYRSIHWRSLVLIVGMLPFSLALQRTGGVDMAAQALLDVVGGAGVRAVLACVFAMTAVIGLVISNTATAVLMAPVAIALAHHLHASPYPFAMIVALASSAAFMTPISSPVNTLVSTAGNYSFGDFVRIGTPLALGVMALSVLIVPWLLPA</sequence>
<dbReference type="EMBL" id="FOAJ01000001">
    <property type="protein sequence ID" value="SEK18098.1"/>
    <property type="molecule type" value="Genomic_DNA"/>
</dbReference>
<dbReference type="Pfam" id="PF03600">
    <property type="entry name" value="CitMHS"/>
    <property type="match status" value="1"/>
</dbReference>
<dbReference type="AlphaFoldDB" id="A0A1H7EWB8"/>
<keyword evidence="6 7" id="KW-0472">Membrane</keyword>
<evidence type="ECO:0000256" key="3">
    <source>
        <dbReference type="ARBA" id="ARBA00022692"/>
    </source>
</evidence>
<dbReference type="PROSITE" id="PS01271">
    <property type="entry name" value="NA_SULFATE"/>
    <property type="match status" value="1"/>
</dbReference>
<keyword evidence="2" id="KW-0813">Transport</keyword>
<feature type="transmembrane region" description="Helical" evidence="7">
    <location>
        <begin position="462"/>
        <end position="480"/>
    </location>
</feature>
<dbReference type="OrthoDB" id="9809303at2"/>
<dbReference type="GO" id="GO:0006813">
    <property type="term" value="P:potassium ion transport"/>
    <property type="evidence" value="ECO:0007669"/>
    <property type="project" value="InterPro"/>
</dbReference>
<feature type="transmembrane region" description="Helical" evidence="7">
    <location>
        <begin position="57"/>
        <end position="75"/>
    </location>
</feature>
<feature type="transmembrane region" description="Helical" evidence="7">
    <location>
        <begin position="423"/>
        <end position="450"/>
    </location>
</feature>
<dbReference type="GO" id="GO:0008324">
    <property type="term" value="F:monoatomic cation transmembrane transporter activity"/>
    <property type="evidence" value="ECO:0007669"/>
    <property type="project" value="InterPro"/>
</dbReference>
<dbReference type="STRING" id="416943.SAMN05445871_6257"/>
<name>A0A1H7EWB8_9BURK</name>
<keyword evidence="5 7" id="KW-1133">Transmembrane helix</keyword>
<feature type="domain" description="RCK C-terminal" evidence="8">
    <location>
        <begin position="215"/>
        <end position="304"/>
    </location>
</feature>
<evidence type="ECO:0000313" key="10">
    <source>
        <dbReference type="Proteomes" id="UP000199120"/>
    </source>
</evidence>
<evidence type="ECO:0000256" key="2">
    <source>
        <dbReference type="ARBA" id="ARBA00022448"/>
    </source>
</evidence>
<keyword evidence="10" id="KW-1185">Reference proteome</keyword>
<evidence type="ECO:0000256" key="1">
    <source>
        <dbReference type="ARBA" id="ARBA00004141"/>
    </source>
</evidence>
<evidence type="ECO:0000256" key="4">
    <source>
        <dbReference type="ARBA" id="ARBA00022737"/>
    </source>
</evidence>
<dbReference type="PANTHER" id="PTHR43652:SF1">
    <property type="entry name" value="RESPONSE REGULATOR"/>
    <property type="match status" value="1"/>
</dbReference>
<feature type="transmembrane region" description="Helical" evidence="7">
    <location>
        <begin position="585"/>
        <end position="605"/>
    </location>
</feature>
<organism evidence="9 10">
    <name type="scientific">Paraburkholderia caballeronis</name>
    <dbReference type="NCBI Taxonomy" id="416943"/>
    <lineage>
        <taxon>Bacteria</taxon>
        <taxon>Pseudomonadati</taxon>
        <taxon>Pseudomonadota</taxon>
        <taxon>Betaproteobacteria</taxon>
        <taxon>Burkholderiales</taxon>
        <taxon>Burkholderiaceae</taxon>
        <taxon>Paraburkholderia</taxon>
    </lineage>
</organism>
<feature type="transmembrane region" description="Helical" evidence="7">
    <location>
        <begin position="545"/>
        <end position="565"/>
    </location>
</feature>
<feature type="transmembrane region" description="Helical" evidence="7">
    <location>
        <begin position="28"/>
        <end position="45"/>
    </location>
</feature>
<gene>
    <name evidence="9" type="ORF">SAMN05192542_1019</name>
</gene>
<evidence type="ECO:0000256" key="7">
    <source>
        <dbReference type="SAM" id="Phobius"/>
    </source>
</evidence>
<dbReference type="InterPro" id="IPR031312">
    <property type="entry name" value="Na/sul_symport_CS"/>
</dbReference>
<protein>
    <submittedName>
        <fullName evidence="9">Di-and tricarboxylate transporter</fullName>
    </submittedName>
</protein>
<accession>A0A1H7EWB8</accession>
<dbReference type="InterPro" id="IPR004680">
    <property type="entry name" value="Cit_transptr-like_dom"/>
</dbReference>
<evidence type="ECO:0000313" key="9">
    <source>
        <dbReference type="EMBL" id="SEK18098.1"/>
    </source>
</evidence>
<dbReference type="RefSeq" id="WP_090552980.1">
    <property type="nucleotide sequence ID" value="NZ_FNSR01000003.1"/>
</dbReference>
<feature type="transmembrane region" description="Helical" evidence="7">
    <location>
        <begin position="5"/>
        <end position="22"/>
    </location>
</feature>
<feature type="transmembrane region" description="Helical" evidence="7">
    <location>
        <begin position="95"/>
        <end position="123"/>
    </location>
</feature>
<keyword evidence="3 7" id="KW-0812">Transmembrane</keyword>
<dbReference type="Gene3D" id="3.30.70.1450">
    <property type="entry name" value="Regulator of K+ conductance, C-terminal domain"/>
    <property type="match status" value="2"/>
</dbReference>
<feature type="domain" description="RCK C-terminal" evidence="8">
    <location>
        <begin position="311"/>
        <end position="395"/>
    </location>
</feature>
<dbReference type="Pfam" id="PF02080">
    <property type="entry name" value="TrkA_C"/>
    <property type="match status" value="2"/>
</dbReference>
<dbReference type="InterPro" id="IPR036721">
    <property type="entry name" value="RCK_C_sf"/>
</dbReference>
<evidence type="ECO:0000256" key="5">
    <source>
        <dbReference type="ARBA" id="ARBA00022989"/>
    </source>
</evidence>
<feature type="transmembrane region" description="Helical" evidence="7">
    <location>
        <begin position="492"/>
        <end position="512"/>
    </location>
</feature>
<evidence type="ECO:0000256" key="6">
    <source>
        <dbReference type="ARBA" id="ARBA00023136"/>
    </source>
</evidence>
<evidence type="ECO:0000259" key="8">
    <source>
        <dbReference type="PROSITE" id="PS51202"/>
    </source>
</evidence>
<dbReference type="InterPro" id="IPR006037">
    <property type="entry name" value="RCK_C"/>
</dbReference>
<proteinExistence type="predicted"/>
<dbReference type="PROSITE" id="PS51202">
    <property type="entry name" value="RCK_C"/>
    <property type="match status" value="2"/>
</dbReference>
<comment type="subcellular location">
    <subcellularLocation>
        <location evidence="1">Membrane</location>
        <topology evidence="1">Multi-pass membrane protein</topology>
    </subcellularLocation>
</comment>
<dbReference type="Proteomes" id="UP000199120">
    <property type="component" value="Unassembled WGS sequence"/>
</dbReference>
<reference evidence="10" key="1">
    <citation type="submission" date="2016-10" db="EMBL/GenBank/DDBJ databases">
        <authorList>
            <person name="Varghese N."/>
            <person name="Submissions S."/>
        </authorList>
    </citation>
    <scope>NUCLEOTIDE SEQUENCE [LARGE SCALE GENOMIC DNA]</scope>
    <source>
        <strain evidence="10">LMG 26416</strain>
    </source>
</reference>
<feature type="transmembrane region" description="Helical" evidence="7">
    <location>
        <begin position="175"/>
        <end position="195"/>
    </location>
</feature>